<sequence length="71" mass="8217">MTEGGIRRELFITTLVGGKQVSPEVPPLSIIHCSVDYNRDTLQFIQQHLLPSRRLVQGYHMELEPFLQIRI</sequence>
<dbReference type="AlphaFoldDB" id="A0A9P0HT75"/>
<evidence type="ECO:0000313" key="2">
    <source>
        <dbReference type="Proteomes" id="UP001152798"/>
    </source>
</evidence>
<dbReference type="Proteomes" id="UP001152798">
    <property type="component" value="Chromosome 7"/>
</dbReference>
<gene>
    <name evidence="1" type="ORF">NEZAVI_LOCUS15007</name>
</gene>
<reference evidence="1" key="1">
    <citation type="submission" date="2022-01" db="EMBL/GenBank/DDBJ databases">
        <authorList>
            <person name="King R."/>
        </authorList>
    </citation>
    <scope>NUCLEOTIDE SEQUENCE</scope>
</reference>
<protein>
    <submittedName>
        <fullName evidence="1">Uncharacterized protein</fullName>
    </submittedName>
</protein>
<evidence type="ECO:0000313" key="1">
    <source>
        <dbReference type="EMBL" id="CAH1407237.1"/>
    </source>
</evidence>
<name>A0A9P0HT75_NEZVI</name>
<dbReference type="EMBL" id="OV725083">
    <property type="protein sequence ID" value="CAH1407237.1"/>
    <property type="molecule type" value="Genomic_DNA"/>
</dbReference>
<organism evidence="1 2">
    <name type="scientific">Nezara viridula</name>
    <name type="common">Southern green stink bug</name>
    <name type="synonym">Cimex viridulus</name>
    <dbReference type="NCBI Taxonomy" id="85310"/>
    <lineage>
        <taxon>Eukaryota</taxon>
        <taxon>Metazoa</taxon>
        <taxon>Ecdysozoa</taxon>
        <taxon>Arthropoda</taxon>
        <taxon>Hexapoda</taxon>
        <taxon>Insecta</taxon>
        <taxon>Pterygota</taxon>
        <taxon>Neoptera</taxon>
        <taxon>Paraneoptera</taxon>
        <taxon>Hemiptera</taxon>
        <taxon>Heteroptera</taxon>
        <taxon>Panheteroptera</taxon>
        <taxon>Pentatomomorpha</taxon>
        <taxon>Pentatomoidea</taxon>
        <taxon>Pentatomidae</taxon>
        <taxon>Pentatominae</taxon>
        <taxon>Nezara</taxon>
    </lineage>
</organism>
<proteinExistence type="predicted"/>
<accession>A0A9P0HT75</accession>
<keyword evidence="2" id="KW-1185">Reference proteome</keyword>